<dbReference type="AlphaFoldDB" id="A0A6N7TSJ4"/>
<accession>A0A6N7TSJ4</accession>
<sequence length="49" mass="5830">MMIRSFDPHAGIEQPIDWDAVEAAELRREEVAERQAELERDRRYMEGLI</sequence>
<name>A0A6N7TSJ4_9BIFI</name>
<gene>
    <name evidence="1" type="ORF">GKC41_00690</name>
</gene>
<comment type="caution">
    <text evidence="1">The sequence shown here is derived from an EMBL/GenBank/DDBJ whole genome shotgun (WGS) entry which is preliminary data.</text>
</comment>
<protein>
    <submittedName>
        <fullName evidence="1">Uncharacterized protein</fullName>
    </submittedName>
</protein>
<dbReference type="RefSeq" id="WP_154312497.1">
    <property type="nucleotide sequence ID" value="NZ_WKKW01000001.1"/>
</dbReference>
<proteinExistence type="predicted"/>
<dbReference type="EMBL" id="WKKW01000001">
    <property type="protein sequence ID" value="MSD90192.1"/>
    <property type="molecule type" value="Genomic_DNA"/>
</dbReference>
<evidence type="ECO:0000313" key="1">
    <source>
        <dbReference type="EMBL" id="MSD90192.1"/>
    </source>
</evidence>
<organism evidence="1 2">
    <name type="scientific">Bifidobacterium asteroides</name>
    <dbReference type="NCBI Taxonomy" id="1684"/>
    <lineage>
        <taxon>Bacteria</taxon>
        <taxon>Bacillati</taxon>
        <taxon>Actinomycetota</taxon>
        <taxon>Actinomycetes</taxon>
        <taxon>Bifidobacteriales</taxon>
        <taxon>Bifidobacteriaceae</taxon>
        <taxon>Bifidobacterium</taxon>
    </lineage>
</organism>
<dbReference type="Proteomes" id="UP000436357">
    <property type="component" value="Unassembled WGS sequence"/>
</dbReference>
<reference evidence="1 2" key="1">
    <citation type="submission" date="2019-11" db="EMBL/GenBank/DDBJ databases">
        <title>Draft Genome Sequence of Plant Growth-Promoting Rhizosphere-Associated Bacteria.</title>
        <authorList>
            <person name="Vasilyev I.Y."/>
            <person name="Radchenko V."/>
            <person name="Ilnitskaya E.V."/>
        </authorList>
    </citation>
    <scope>NUCLEOTIDE SEQUENCE [LARGE SCALE GENOMIC DNA]</scope>
    <source>
        <strain evidence="1 2">VRA_9sq_n</strain>
    </source>
</reference>
<evidence type="ECO:0000313" key="2">
    <source>
        <dbReference type="Proteomes" id="UP000436357"/>
    </source>
</evidence>